<dbReference type="EMBL" id="BARW01020429">
    <property type="protein sequence ID" value="GAI91499.1"/>
    <property type="molecule type" value="Genomic_DNA"/>
</dbReference>
<organism evidence="1">
    <name type="scientific">marine sediment metagenome</name>
    <dbReference type="NCBI Taxonomy" id="412755"/>
    <lineage>
        <taxon>unclassified sequences</taxon>
        <taxon>metagenomes</taxon>
        <taxon>ecological metagenomes</taxon>
    </lineage>
</organism>
<protein>
    <recommendedName>
        <fullName evidence="2">4-hydroxy-tetrahydrodipicolinate synthase</fullName>
    </recommendedName>
</protein>
<evidence type="ECO:0000313" key="1">
    <source>
        <dbReference type="EMBL" id="GAI91499.1"/>
    </source>
</evidence>
<comment type="caution">
    <text evidence="1">The sequence shown here is derived from an EMBL/GenBank/DDBJ whole genome shotgun (WGS) entry which is preliminary data.</text>
</comment>
<feature type="non-terminal residue" evidence="1">
    <location>
        <position position="1"/>
    </location>
</feature>
<dbReference type="AlphaFoldDB" id="X1UGQ0"/>
<dbReference type="SUPFAM" id="SSF51569">
    <property type="entry name" value="Aldolase"/>
    <property type="match status" value="1"/>
</dbReference>
<name>X1UGQ0_9ZZZZ</name>
<accession>X1UGQ0</accession>
<dbReference type="InterPro" id="IPR013785">
    <property type="entry name" value="Aldolase_TIM"/>
</dbReference>
<evidence type="ECO:0008006" key="2">
    <source>
        <dbReference type="Google" id="ProtNLM"/>
    </source>
</evidence>
<dbReference type="Pfam" id="PF00701">
    <property type="entry name" value="DHDPS"/>
    <property type="match status" value="1"/>
</dbReference>
<reference evidence="1" key="1">
    <citation type="journal article" date="2014" name="Front. Microbiol.">
        <title>High frequency of phylogenetically diverse reductive dehalogenase-homologous genes in deep subseafloor sedimentary metagenomes.</title>
        <authorList>
            <person name="Kawai M."/>
            <person name="Futagami T."/>
            <person name="Toyoda A."/>
            <person name="Takaki Y."/>
            <person name="Nishi S."/>
            <person name="Hori S."/>
            <person name="Arai W."/>
            <person name="Tsubouchi T."/>
            <person name="Morono Y."/>
            <person name="Uchiyama I."/>
            <person name="Ito T."/>
            <person name="Fujiyama A."/>
            <person name="Inagaki F."/>
            <person name="Takami H."/>
        </authorList>
    </citation>
    <scope>NUCLEOTIDE SEQUENCE</scope>
    <source>
        <strain evidence="1">Expedition CK06-06</strain>
    </source>
</reference>
<dbReference type="InterPro" id="IPR002220">
    <property type="entry name" value="DapA-like"/>
</dbReference>
<gene>
    <name evidence="1" type="ORF">S12H4_34519</name>
</gene>
<dbReference type="Gene3D" id="3.20.20.70">
    <property type="entry name" value="Aldolase class I"/>
    <property type="match status" value="1"/>
</dbReference>
<sequence>ANMISEFENGNYQKAQDIFLSKIYPLSSAMFYETNPIPVKTSAQLMGLPSGNLRLPLSPMSESNLAKLKADLVKFNLLEE</sequence>
<dbReference type="GO" id="GO:0016829">
    <property type="term" value="F:lyase activity"/>
    <property type="evidence" value="ECO:0007669"/>
    <property type="project" value="InterPro"/>
</dbReference>
<proteinExistence type="predicted"/>